<evidence type="ECO:0000313" key="3">
    <source>
        <dbReference type="Proteomes" id="UP001177003"/>
    </source>
</evidence>
<proteinExistence type="predicted"/>
<name>A0AA36DZP5_LACSI</name>
<protein>
    <recommendedName>
        <fullName evidence="1">DUF4218 domain-containing protein</fullName>
    </recommendedName>
</protein>
<dbReference type="Pfam" id="PF13960">
    <property type="entry name" value="DUF4218"/>
    <property type="match status" value="1"/>
</dbReference>
<dbReference type="PANTHER" id="PTHR48451">
    <property type="entry name" value="DUF4218 DOMAIN-CONTAINING PROTEIN"/>
    <property type="match status" value="1"/>
</dbReference>
<evidence type="ECO:0000313" key="2">
    <source>
        <dbReference type="EMBL" id="CAI9276537.1"/>
    </source>
</evidence>
<sequence>MKTKLALLFIGNEQEGWLQQLSPPSILHRCRSFTTVDHQRLLPASLLHHIKNKVRPESSIAEGYVADEALTFCSMYLEGMQTKFNCADKNDDLGLSERKFYAFSSQCLTVATKKIVELCKEVK</sequence>
<organism evidence="2 3">
    <name type="scientific">Lactuca saligna</name>
    <name type="common">Willowleaf lettuce</name>
    <dbReference type="NCBI Taxonomy" id="75948"/>
    <lineage>
        <taxon>Eukaryota</taxon>
        <taxon>Viridiplantae</taxon>
        <taxon>Streptophyta</taxon>
        <taxon>Embryophyta</taxon>
        <taxon>Tracheophyta</taxon>
        <taxon>Spermatophyta</taxon>
        <taxon>Magnoliopsida</taxon>
        <taxon>eudicotyledons</taxon>
        <taxon>Gunneridae</taxon>
        <taxon>Pentapetalae</taxon>
        <taxon>asterids</taxon>
        <taxon>campanulids</taxon>
        <taxon>Asterales</taxon>
        <taxon>Asteraceae</taxon>
        <taxon>Cichorioideae</taxon>
        <taxon>Cichorieae</taxon>
        <taxon>Lactucinae</taxon>
        <taxon>Lactuca</taxon>
    </lineage>
</organism>
<dbReference type="EMBL" id="OX465079">
    <property type="protein sequence ID" value="CAI9276537.1"/>
    <property type="molecule type" value="Genomic_DNA"/>
</dbReference>
<dbReference type="InterPro" id="IPR025452">
    <property type="entry name" value="DUF4218"/>
</dbReference>
<evidence type="ECO:0000259" key="1">
    <source>
        <dbReference type="Pfam" id="PF13960"/>
    </source>
</evidence>
<gene>
    <name evidence="2" type="ORF">LSALG_LOCUS16512</name>
</gene>
<dbReference type="AlphaFoldDB" id="A0AA36DZP5"/>
<feature type="domain" description="DUF4218" evidence="1">
    <location>
        <begin position="46"/>
        <end position="90"/>
    </location>
</feature>
<reference evidence="2" key="1">
    <citation type="submission" date="2023-04" db="EMBL/GenBank/DDBJ databases">
        <authorList>
            <person name="Vijverberg K."/>
            <person name="Xiong W."/>
            <person name="Schranz E."/>
        </authorList>
    </citation>
    <scope>NUCLEOTIDE SEQUENCE</scope>
</reference>
<keyword evidence="3" id="KW-1185">Reference proteome</keyword>
<accession>A0AA36DZP5</accession>
<dbReference type="Proteomes" id="UP001177003">
    <property type="component" value="Chromosome 3"/>
</dbReference>
<dbReference type="PANTHER" id="PTHR48451:SF1">
    <property type="entry name" value="DUF4218 DOMAIN-CONTAINING PROTEIN"/>
    <property type="match status" value="1"/>
</dbReference>